<feature type="chain" id="PRO_5040365910" evidence="1">
    <location>
        <begin position="23"/>
        <end position="98"/>
    </location>
</feature>
<protein>
    <submittedName>
        <fullName evidence="2">Uncharacterized protein</fullName>
    </submittedName>
</protein>
<evidence type="ECO:0000256" key="1">
    <source>
        <dbReference type="SAM" id="SignalP"/>
    </source>
</evidence>
<gene>
    <name evidence="2" type="ORF">BGW38_009450</name>
</gene>
<dbReference type="AlphaFoldDB" id="A0A9P6FJA4"/>
<keyword evidence="1" id="KW-0732">Signal</keyword>
<dbReference type="Proteomes" id="UP000780801">
    <property type="component" value="Unassembled WGS sequence"/>
</dbReference>
<reference evidence="2" key="1">
    <citation type="journal article" date="2020" name="Fungal Divers.">
        <title>Resolving the Mortierellaceae phylogeny through synthesis of multi-gene phylogenetics and phylogenomics.</title>
        <authorList>
            <person name="Vandepol N."/>
            <person name="Liber J."/>
            <person name="Desiro A."/>
            <person name="Na H."/>
            <person name="Kennedy M."/>
            <person name="Barry K."/>
            <person name="Grigoriev I.V."/>
            <person name="Miller A.N."/>
            <person name="O'Donnell K."/>
            <person name="Stajich J.E."/>
            <person name="Bonito G."/>
        </authorList>
    </citation>
    <scope>NUCLEOTIDE SEQUENCE</scope>
    <source>
        <strain evidence="2">KOD1015</strain>
    </source>
</reference>
<name>A0A9P6FJA4_9FUNG</name>
<feature type="signal peptide" evidence="1">
    <location>
        <begin position="1"/>
        <end position="22"/>
    </location>
</feature>
<keyword evidence="3" id="KW-1185">Reference proteome</keyword>
<dbReference type="OrthoDB" id="2396633at2759"/>
<evidence type="ECO:0000313" key="2">
    <source>
        <dbReference type="EMBL" id="KAF9552615.1"/>
    </source>
</evidence>
<proteinExistence type="predicted"/>
<sequence length="98" mass="10892">MASLHLAILLVFLLATFQVVLAKLQDGKYLITPDRDNDSHSLPIGFDRGGAPVTPVIVGGRDHFWTIKKLEGKDEHYKITSKTDGQIFTLRPNGYNKA</sequence>
<organism evidence="2 3">
    <name type="scientific">Lunasporangiospora selenospora</name>
    <dbReference type="NCBI Taxonomy" id="979761"/>
    <lineage>
        <taxon>Eukaryota</taxon>
        <taxon>Fungi</taxon>
        <taxon>Fungi incertae sedis</taxon>
        <taxon>Mucoromycota</taxon>
        <taxon>Mortierellomycotina</taxon>
        <taxon>Mortierellomycetes</taxon>
        <taxon>Mortierellales</taxon>
        <taxon>Mortierellaceae</taxon>
        <taxon>Lunasporangiospora</taxon>
    </lineage>
</organism>
<accession>A0A9P6FJA4</accession>
<dbReference type="EMBL" id="JAABOA010006973">
    <property type="protein sequence ID" value="KAF9552615.1"/>
    <property type="molecule type" value="Genomic_DNA"/>
</dbReference>
<feature type="non-terminal residue" evidence="2">
    <location>
        <position position="98"/>
    </location>
</feature>
<evidence type="ECO:0000313" key="3">
    <source>
        <dbReference type="Proteomes" id="UP000780801"/>
    </source>
</evidence>
<comment type="caution">
    <text evidence="2">The sequence shown here is derived from an EMBL/GenBank/DDBJ whole genome shotgun (WGS) entry which is preliminary data.</text>
</comment>